<sequence length="162" mass="15352">MKTMKGDDKPFNPFYIGPHPSKACAIPEIPGRQCSPPCLPTEGGAVGAAISPSPPAVAAATTTATITAASASAIAPGGQGTSPAGMLIVGITGPSGGMANIYSCKEALAAAVGAGNRTVTGMATGGAAGPAGPVGAAGGPANTICKPYPCMEGARSNGPGCE</sequence>
<keyword evidence="2" id="KW-1185">Reference proteome</keyword>
<name>B3MVZ1_DROAN</name>
<dbReference type="OrthoDB" id="7871355at2759"/>
<dbReference type="eggNOG" id="ENOG502TFAS">
    <property type="taxonomic scope" value="Eukaryota"/>
</dbReference>
<dbReference type="PhylomeDB" id="B3MVZ1"/>
<reference evidence="1 2" key="1">
    <citation type="journal article" date="2007" name="Nature">
        <title>Evolution of genes and genomes on the Drosophila phylogeny.</title>
        <authorList>
            <consortium name="Drosophila 12 Genomes Consortium"/>
            <person name="Clark A.G."/>
            <person name="Eisen M.B."/>
            <person name="Smith D.R."/>
            <person name="Bergman C.M."/>
            <person name="Oliver B."/>
            <person name="Markow T.A."/>
            <person name="Kaufman T.C."/>
            <person name="Kellis M."/>
            <person name="Gelbart W."/>
            <person name="Iyer V.N."/>
            <person name="Pollard D.A."/>
            <person name="Sackton T.B."/>
            <person name="Larracuente A.M."/>
            <person name="Singh N.D."/>
            <person name="Abad J.P."/>
            <person name="Abt D.N."/>
            <person name="Adryan B."/>
            <person name="Aguade M."/>
            <person name="Akashi H."/>
            <person name="Anderson W.W."/>
            <person name="Aquadro C.F."/>
            <person name="Ardell D.H."/>
            <person name="Arguello R."/>
            <person name="Artieri C.G."/>
            <person name="Barbash D.A."/>
            <person name="Barker D."/>
            <person name="Barsanti P."/>
            <person name="Batterham P."/>
            <person name="Batzoglou S."/>
            <person name="Begun D."/>
            <person name="Bhutkar A."/>
            <person name="Blanco E."/>
            <person name="Bosak S.A."/>
            <person name="Bradley R.K."/>
            <person name="Brand A.D."/>
            <person name="Brent M.R."/>
            <person name="Brooks A.N."/>
            <person name="Brown R.H."/>
            <person name="Butlin R.K."/>
            <person name="Caggese C."/>
            <person name="Calvi B.R."/>
            <person name="Bernardo de Carvalho A."/>
            <person name="Caspi A."/>
            <person name="Castrezana S."/>
            <person name="Celniker S.E."/>
            <person name="Chang J.L."/>
            <person name="Chapple C."/>
            <person name="Chatterji S."/>
            <person name="Chinwalla A."/>
            <person name="Civetta A."/>
            <person name="Clifton S.W."/>
            <person name="Comeron J.M."/>
            <person name="Costello J.C."/>
            <person name="Coyne J.A."/>
            <person name="Daub J."/>
            <person name="David R.G."/>
            <person name="Delcher A.L."/>
            <person name="Delehaunty K."/>
            <person name="Do C.B."/>
            <person name="Ebling H."/>
            <person name="Edwards K."/>
            <person name="Eickbush T."/>
            <person name="Evans J.D."/>
            <person name="Filipski A."/>
            <person name="Findeiss S."/>
            <person name="Freyhult E."/>
            <person name="Fulton L."/>
            <person name="Fulton R."/>
            <person name="Garcia A.C."/>
            <person name="Gardiner A."/>
            <person name="Garfield D.A."/>
            <person name="Garvin B.E."/>
            <person name="Gibson G."/>
            <person name="Gilbert D."/>
            <person name="Gnerre S."/>
            <person name="Godfrey J."/>
            <person name="Good R."/>
            <person name="Gotea V."/>
            <person name="Gravely B."/>
            <person name="Greenberg A.J."/>
            <person name="Griffiths-Jones S."/>
            <person name="Gross S."/>
            <person name="Guigo R."/>
            <person name="Gustafson E.A."/>
            <person name="Haerty W."/>
            <person name="Hahn M.W."/>
            <person name="Halligan D.L."/>
            <person name="Halpern A.L."/>
            <person name="Halter G.M."/>
            <person name="Han M.V."/>
            <person name="Heger A."/>
            <person name="Hillier L."/>
            <person name="Hinrichs A.S."/>
            <person name="Holmes I."/>
            <person name="Hoskins R.A."/>
            <person name="Hubisz M.J."/>
            <person name="Hultmark D."/>
            <person name="Huntley M.A."/>
            <person name="Jaffe D.B."/>
            <person name="Jagadeeshan S."/>
            <person name="Jeck W.R."/>
            <person name="Johnson J."/>
            <person name="Jones C.D."/>
            <person name="Jordan W.C."/>
            <person name="Karpen G.H."/>
            <person name="Kataoka E."/>
            <person name="Keightley P.D."/>
            <person name="Kheradpour P."/>
            <person name="Kirkness E.F."/>
            <person name="Koerich L.B."/>
            <person name="Kristiansen K."/>
            <person name="Kudrna D."/>
            <person name="Kulathinal R.J."/>
            <person name="Kumar S."/>
            <person name="Kwok R."/>
            <person name="Lander E."/>
            <person name="Langley C.H."/>
            <person name="Lapoint R."/>
            <person name="Lazzaro B.P."/>
            <person name="Lee S.J."/>
            <person name="Levesque L."/>
            <person name="Li R."/>
            <person name="Lin C.F."/>
            <person name="Lin M.F."/>
            <person name="Lindblad-Toh K."/>
            <person name="Llopart A."/>
            <person name="Long M."/>
            <person name="Low L."/>
            <person name="Lozovsky E."/>
            <person name="Lu J."/>
            <person name="Luo M."/>
            <person name="Machado C.A."/>
            <person name="Makalowski W."/>
            <person name="Marzo M."/>
            <person name="Matsuda M."/>
            <person name="Matzkin L."/>
            <person name="McAllister B."/>
            <person name="McBride C.S."/>
            <person name="McKernan B."/>
            <person name="McKernan K."/>
            <person name="Mendez-Lago M."/>
            <person name="Minx P."/>
            <person name="Mollenhauer M.U."/>
            <person name="Montooth K."/>
            <person name="Mount S.M."/>
            <person name="Mu X."/>
            <person name="Myers E."/>
            <person name="Negre B."/>
            <person name="Newfeld S."/>
            <person name="Nielsen R."/>
            <person name="Noor M.A."/>
            <person name="O'Grady P."/>
            <person name="Pachter L."/>
            <person name="Papaceit M."/>
            <person name="Parisi M.J."/>
            <person name="Parisi M."/>
            <person name="Parts L."/>
            <person name="Pedersen J.S."/>
            <person name="Pesole G."/>
            <person name="Phillippy A.M."/>
            <person name="Ponting C.P."/>
            <person name="Pop M."/>
            <person name="Porcelli D."/>
            <person name="Powell J.R."/>
            <person name="Prohaska S."/>
            <person name="Pruitt K."/>
            <person name="Puig M."/>
            <person name="Quesneville H."/>
            <person name="Ram K.R."/>
            <person name="Rand D."/>
            <person name="Rasmussen M.D."/>
            <person name="Reed L.K."/>
            <person name="Reenan R."/>
            <person name="Reily A."/>
            <person name="Remington K.A."/>
            <person name="Rieger T.T."/>
            <person name="Ritchie M.G."/>
            <person name="Robin C."/>
            <person name="Rogers Y.H."/>
            <person name="Rohde C."/>
            <person name="Rozas J."/>
            <person name="Rubenfield M.J."/>
            <person name="Ruiz A."/>
            <person name="Russo S."/>
            <person name="Salzberg S.L."/>
            <person name="Sanchez-Gracia A."/>
            <person name="Saranga D.J."/>
            <person name="Sato H."/>
            <person name="Schaeffer S.W."/>
            <person name="Schatz M.C."/>
            <person name="Schlenke T."/>
            <person name="Schwartz R."/>
            <person name="Segarra C."/>
            <person name="Singh R.S."/>
            <person name="Sirot L."/>
            <person name="Sirota M."/>
            <person name="Sisneros N.B."/>
            <person name="Smith C.D."/>
            <person name="Smith T.F."/>
            <person name="Spieth J."/>
            <person name="Stage D.E."/>
            <person name="Stark A."/>
            <person name="Stephan W."/>
            <person name="Strausberg R.L."/>
            <person name="Strempel S."/>
            <person name="Sturgill D."/>
            <person name="Sutton G."/>
            <person name="Sutton G.G."/>
            <person name="Tao W."/>
            <person name="Teichmann S."/>
            <person name="Tobari Y.N."/>
            <person name="Tomimura Y."/>
            <person name="Tsolas J.M."/>
            <person name="Valente V.L."/>
            <person name="Venter E."/>
            <person name="Venter J.C."/>
            <person name="Vicario S."/>
            <person name="Vieira F.G."/>
            <person name="Vilella A.J."/>
            <person name="Villasante A."/>
            <person name="Walenz B."/>
            <person name="Wang J."/>
            <person name="Wasserman M."/>
            <person name="Watts T."/>
            <person name="Wilson D."/>
            <person name="Wilson R.K."/>
            <person name="Wing R.A."/>
            <person name="Wolfner M.F."/>
            <person name="Wong A."/>
            <person name="Wong G.K."/>
            <person name="Wu C.I."/>
            <person name="Wu G."/>
            <person name="Yamamoto D."/>
            <person name="Yang H.P."/>
            <person name="Yang S.P."/>
            <person name="Yorke J.A."/>
            <person name="Yoshida K."/>
            <person name="Zdobnov E."/>
            <person name="Zhang P."/>
            <person name="Zhang Y."/>
            <person name="Zimin A.V."/>
            <person name="Baldwin J."/>
            <person name="Abdouelleil A."/>
            <person name="Abdulkadir J."/>
            <person name="Abebe A."/>
            <person name="Abera B."/>
            <person name="Abreu J."/>
            <person name="Acer S.C."/>
            <person name="Aftuck L."/>
            <person name="Alexander A."/>
            <person name="An P."/>
            <person name="Anderson E."/>
            <person name="Anderson S."/>
            <person name="Arachi H."/>
            <person name="Azer M."/>
            <person name="Bachantsang P."/>
            <person name="Barry A."/>
            <person name="Bayul T."/>
            <person name="Berlin A."/>
            <person name="Bessette D."/>
            <person name="Bloom T."/>
            <person name="Blye J."/>
            <person name="Boguslavskiy L."/>
            <person name="Bonnet C."/>
            <person name="Boukhgalter B."/>
            <person name="Bourzgui I."/>
            <person name="Brown A."/>
            <person name="Cahill P."/>
            <person name="Channer S."/>
            <person name="Cheshatsang Y."/>
            <person name="Chuda L."/>
            <person name="Citroen M."/>
            <person name="Collymore A."/>
            <person name="Cooke P."/>
            <person name="Costello M."/>
            <person name="D'Aco K."/>
            <person name="Daza R."/>
            <person name="De Haan G."/>
            <person name="DeGray S."/>
            <person name="DeMaso C."/>
            <person name="Dhargay N."/>
            <person name="Dooley K."/>
            <person name="Dooley E."/>
            <person name="Doricent M."/>
            <person name="Dorje P."/>
            <person name="Dorjee K."/>
            <person name="Dupes A."/>
            <person name="Elong R."/>
            <person name="Falk J."/>
            <person name="Farina A."/>
            <person name="Faro S."/>
            <person name="Ferguson D."/>
            <person name="Fisher S."/>
            <person name="Foley C.D."/>
            <person name="Franke A."/>
            <person name="Friedrich D."/>
            <person name="Gadbois L."/>
            <person name="Gearin G."/>
            <person name="Gearin C.R."/>
            <person name="Giannoukos G."/>
            <person name="Goode T."/>
            <person name="Graham J."/>
            <person name="Grandbois E."/>
            <person name="Grewal S."/>
            <person name="Gyaltsen K."/>
            <person name="Hafez N."/>
            <person name="Hagos B."/>
            <person name="Hall J."/>
            <person name="Henson C."/>
            <person name="Hollinger A."/>
            <person name="Honan T."/>
            <person name="Huard M.D."/>
            <person name="Hughes L."/>
            <person name="Hurhula B."/>
            <person name="Husby M.E."/>
            <person name="Kamat A."/>
            <person name="Kanga B."/>
            <person name="Kashin S."/>
            <person name="Khazanovich D."/>
            <person name="Kisner P."/>
            <person name="Lance K."/>
            <person name="Lara M."/>
            <person name="Lee W."/>
            <person name="Lennon N."/>
            <person name="Letendre F."/>
            <person name="LeVine R."/>
            <person name="Lipovsky A."/>
            <person name="Liu X."/>
            <person name="Liu J."/>
            <person name="Liu S."/>
            <person name="Lokyitsang T."/>
            <person name="Lokyitsang Y."/>
            <person name="Lubonja R."/>
            <person name="Lui A."/>
            <person name="MacDonald P."/>
            <person name="Magnisalis V."/>
            <person name="Maru K."/>
            <person name="Matthews C."/>
            <person name="McCusker W."/>
            <person name="McDonough S."/>
            <person name="Mehta T."/>
            <person name="Meldrim J."/>
            <person name="Meneus L."/>
            <person name="Mihai O."/>
            <person name="Mihalev A."/>
            <person name="Mihova T."/>
            <person name="Mittelman R."/>
            <person name="Mlenga V."/>
            <person name="Montmayeur A."/>
            <person name="Mulrain L."/>
            <person name="Navidi A."/>
            <person name="Naylor J."/>
            <person name="Negash T."/>
            <person name="Nguyen T."/>
            <person name="Nguyen N."/>
            <person name="Nicol R."/>
            <person name="Norbu C."/>
            <person name="Norbu N."/>
            <person name="Novod N."/>
            <person name="O'Neill B."/>
            <person name="Osman S."/>
            <person name="Markiewicz E."/>
            <person name="Oyono O.L."/>
            <person name="Patti C."/>
            <person name="Phunkhang P."/>
            <person name="Pierre F."/>
            <person name="Priest M."/>
            <person name="Raghuraman S."/>
            <person name="Rege F."/>
            <person name="Reyes R."/>
            <person name="Rise C."/>
            <person name="Rogov P."/>
            <person name="Ross K."/>
            <person name="Ryan E."/>
            <person name="Settipalli S."/>
            <person name="Shea T."/>
            <person name="Sherpa N."/>
            <person name="Shi L."/>
            <person name="Shih D."/>
            <person name="Sparrow T."/>
            <person name="Spaulding J."/>
            <person name="Stalker J."/>
            <person name="Stange-Thomann N."/>
            <person name="Stavropoulos S."/>
            <person name="Stone C."/>
            <person name="Strader C."/>
            <person name="Tesfaye S."/>
            <person name="Thomson T."/>
            <person name="Thoulutsang Y."/>
            <person name="Thoulutsang D."/>
            <person name="Topham K."/>
            <person name="Topping I."/>
            <person name="Tsamla T."/>
            <person name="Vassiliev H."/>
            <person name="Vo A."/>
            <person name="Wangchuk T."/>
            <person name="Wangdi T."/>
            <person name="Weiand M."/>
            <person name="Wilkinson J."/>
            <person name="Wilson A."/>
            <person name="Yadav S."/>
            <person name="Young G."/>
            <person name="Yu Q."/>
            <person name="Zembek L."/>
            <person name="Zhong D."/>
            <person name="Zimmer A."/>
            <person name="Zwirko Z."/>
            <person name="Jaffe D.B."/>
            <person name="Alvarez P."/>
            <person name="Brockman W."/>
            <person name="Butler J."/>
            <person name="Chin C."/>
            <person name="Gnerre S."/>
            <person name="Grabherr M."/>
            <person name="Kleber M."/>
            <person name="Mauceli E."/>
            <person name="MacCallum I."/>
        </authorList>
    </citation>
    <scope>NUCLEOTIDE SEQUENCE [LARGE SCALE GENOMIC DNA]</scope>
    <source>
        <strain evidence="2">Tucson 14024-0371.13</strain>
    </source>
</reference>
<dbReference type="GeneID" id="6505248"/>
<protein>
    <submittedName>
        <fullName evidence="1">Uncharacterized protein</fullName>
    </submittedName>
</protein>
<evidence type="ECO:0000313" key="2">
    <source>
        <dbReference type="Proteomes" id="UP000007801"/>
    </source>
</evidence>
<dbReference type="Proteomes" id="UP000007801">
    <property type="component" value="Unassembled WGS sequence"/>
</dbReference>
<gene>
    <name evidence="1" type="primary">Dana\GF22591</name>
    <name evidence="1" type="synonym">dana_GLEANR_6548</name>
    <name evidence="1" type="ORF">GF22591</name>
</gene>
<dbReference type="KEGG" id="dan:6505248"/>
<proteinExistence type="predicted"/>
<dbReference type="InParanoid" id="B3MVZ1"/>
<dbReference type="OMA" id="EIPGRQC"/>
<dbReference type="STRING" id="7217.B3MVZ1"/>
<dbReference type="AlphaFoldDB" id="B3MVZ1"/>
<evidence type="ECO:0000313" key="1">
    <source>
        <dbReference type="EMBL" id="EDV35136.1"/>
    </source>
</evidence>
<dbReference type="EMBL" id="CH902625">
    <property type="protein sequence ID" value="EDV35136.1"/>
    <property type="molecule type" value="Genomic_DNA"/>
</dbReference>
<dbReference type="HOGENOM" id="CLU_1877601_0_0_1"/>
<organism evidence="1 2">
    <name type="scientific">Drosophila ananassae</name>
    <name type="common">Fruit fly</name>
    <dbReference type="NCBI Taxonomy" id="7217"/>
    <lineage>
        <taxon>Eukaryota</taxon>
        <taxon>Metazoa</taxon>
        <taxon>Ecdysozoa</taxon>
        <taxon>Arthropoda</taxon>
        <taxon>Hexapoda</taxon>
        <taxon>Insecta</taxon>
        <taxon>Pterygota</taxon>
        <taxon>Neoptera</taxon>
        <taxon>Endopterygota</taxon>
        <taxon>Diptera</taxon>
        <taxon>Brachycera</taxon>
        <taxon>Muscomorpha</taxon>
        <taxon>Ephydroidea</taxon>
        <taxon>Drosophilidae</taxon>
        <taxon>Drosophila</taxon>
        <taxon>Sophophora</taxon>
    </lineage>
</organism>
<accession>B3MVZ1</accession>